<dbReference type="SUPFAM" id="SSF52402">
    <property type="entry name" value="Adenine nucleotide alpha hydrolases-like"/>
    <property type="match status" value="1"/>
</dbReference>
<name>A0A0F0CPJ5_9BACT</name>
<organism evidence="1 2">
    <name type="scientific">Candidatus Omnitrophus magneticus</name>
    <dbReference type="NCBI Taxonomy" id="1609969"/>
    <lineage>
        <taxon>Bacteria</taxon>
        <taxon>Pseudomonadati</taxon>
        <taxon>Candidatus Omnitrophota</taxon>
        <taxon>Candidatus Omnitrophus</taxon>
    </lineage>
</organism>
<dbReference type="NCBIfam" id="TIGR03573">
    <property type="entry name" value="WbuX"/>
    <property type="match status" value="1"/>
</dbReference>
<proteinExistence type="predicted"/>
<dbReference type="PATRIC" id="fig|1609969.3.peg.3000"/>
<reference evidence="1 2" key="1">
    <citation type="submission" date="2015-02" db="EMBL/GenBank/DDBJ databases">
        <title>Single-cell genomics of uncultivated deep-branching MTB reveals a conserved set of magnetosome genes.</title>
        <authorList>
            <person name="Kolinko S."/>
            <person name="Richter M."/>
            <person name="Glockner F.O."/>
            <person name="Brachmann A."/>
            <person name="Schuler D."/>
        </authorList>
    </citation>
    <scope>NUCLEOTIDE SEQUENCE [LARGE SCALE GENOMIC DNA]</scope>
    <source>
        <strain evidence="1">SKK-01</strain>
    </source>
</reference>
<keyword evidence="1" id="KW-0282">Flagellum</keyword>
<sequence>MKYCKKCVQPDTRPGIKFDEDGVCPPCRFAEQSCNPINWDERKKILDEIVEFGKKNNVSGYDCIIGVSGGKDSTRQALYLRDEIGLKPLLISCSYPPEQQTERGANNLANLISLGFDCISVSPDPVTWKKMMRQGFLKFGNWCKSTETALYASAPKFAIAYHIPLIFLGENPAIALGDLDVGSTTWEANRMKYCHTLKGGPEALLEDGITEKNLFWYRYPLDEELEWAKLRIVYLGYFIKDFTRFKNAEIAMNHGLIIRDDPPEDIGDTYGFEALDDDFVVINQMFKYLKFGFGKVTDQESEAVRLGKITREEAMERVKKYDGKCATRYIKRFCEYIEITEEEFWRVAESFRNKDIWEKDALGTWRLKYEF</sequence>
<gene>
    <name evidence="1" type="ORF">OMAG_002784</name>
</gene>
<keyword evidence="1" id="KW-0966">Cell projection</keyword>
<dbReference type="InterPro" id="IPR020022">
    <property type="entry name" value="N-acetyl_sugar_amidoTrfase"/>
</dbReference>
<dbReference type="InterPro" id="IPR014729">
    <property type="entry name" value="Rossmann-like_a/b/a_fold"/>
</dbReference>
<evidence type="ECO:0000313" key="1">
    <source>
        <dbReference type="EMBL" id="KJJ83355.1"/>
    </source>
</evidence>
<keyword evidence="1" id="KW-0969">Cilium</keyword>
<keyword evidence="2" id="KW-1185">Reference proteome</keyword>
<dbReference type="Gene3D" id="3.40.50.620">
    <property type="entry name" value="HUPs"/>
    <property type="match status" value="1"/>
</dbReference>
<accession>A0A0F0CPJ5</accession>
<dbReference type="Proteomes" id="UP000033428">
    <property type="component" value="Unassembled WGS sequence"/>
</dbReference>
<comment type="caution">
    <text evidence="1">The sequence shown here is derived from an EMBL/GenBank/DDBJ whole genome shotgun (WGS) entry which is preliminary data.</text>
</comment>
<protein>
    <submittedName>
        <fullName evidence="1">Flagellin modification protein, PseA</fullName>
    </submittedName>
</protein>
<evidence type="ECO:0000313" key="2">
    <source>
        <dbReference type="Proteomes" id="UP000033428"/>
    </source>
</evidence>
<dbReference type="EMBL" id="JYNY01000615">
    <property type="protein sequence ID" value="KJJ83355.1"/>
    <property type="molecule type" value="Genomic_DNA"/>
</dbReference>
<dbReference type="AlphaFoldDB" id="A0A0F0CPJ5"/>